<organism evidence="11 12">
    <name type="scientific">Portunus trituberculatus</name>
    <name type="common">Swimming crab</name>
    <name type="synonym">Neptunus trituberculatus</name>
    <dbReference type="NCBI Taxonomy" id="210409"/>
    <lineage>
        <taxon>Eukaryota</taxon>
        <taxon>Metazoa</taxon>
        <taxon>Ecdysozoa</taxon>
        <taxon>Arthropoda</taxon>
        <taxon>Crustacea</taxon>
        <taxon>Multicrustacea</taxon>
        <taxon>Malacostraca</taxon>
        <taxon>Eumalacostraca</taxon>
        <taxon>Eucarida</taxon>
        <taxon>Decapoda</taxon>
        <taxon>Pleocyemata</taxon>
        <taxon>Brachyura</taxon>
        <taxon>Eubrachyura</taxon>
        <taxon>Portunoidea</taxon>
        <taxon>Portunidae</taxon>
        <taxon>Portuninae</taxon>
        <taxon>Portunus</taxon>
    </lineage>
</organism>
<evidence type="ECO:0000313" key="11">
    <source>
        <dbReference type="EMBL" id="MPC25514.1"/>
    </source>
</evidence>
<evidence type="ECO:0000313" key="12">
    <source>
        <dbReference type="Proteomes" id="UP000324222"/>
    </source>
</evidence>
<dbReference type="Pfam" id="PF02460">
    <property type="entry name" value="Patched"/>
    <property type="match status" value="1"/>
</dbReference>
<dbReference type="InterPro" id="IPR003392">
    <property type="entry name" value="PTHD_SSD"/>
</dbReference>
<feature type="transmembrane region" description="Helical" evidence="9">
    <location>
        <begin position="439"/>
        <end position="466"/>
    </location>
</feature>
<dbReference type="FunFam" id="1.20.1640.10:FF:000013">
    <property type="entry name" value="PaTched Related family"/>
    <property type="match status" value="1"/>
</dbReference>
<evidence type="ECO:0000256" key="4">
    <source>
        <dbReference type="ARBA" id="ARBA00022692"/>
    </source>
</evidence>
<feature type="region of interest" description="Disordered" evidence="8">
    <location>
        <begin position="683"/>
        <end position="772"/>
    </location>
</feature>
<gene>
    <name evidence="11" type="primary">Ptchd3_2</name>
    <name evidence="11" type="ORF">E2C01_018633</name>
</gene>
<dbReference type="PANTHER" id="PTHR10796:SF92">
    <property type="entry name" value="PATCHED-RELATED, ISOFORM A"/>
    <property type="match status" value="1"/>
</dbReference>
<comment type="caution">
    <text evidence="11">The sequence shown here is derived from an EMBL/GenBank/DDBJ whole genome shotgun (WGS) entry which is preliminary data.</text>
</comment>
<evidence type="ECO:0000256" key="8">
    <source>
        <dbReference type="SAM" id="MobiDB-lite"/>
    </source>
</evidence>
<evidence type="ECO:0000256" key="6">
    <source>
        <dbReference type="ARBA" id="ARBA00023136"/>
    </source>
</evidence>
<feature type="compositionally biased region" description="Basic and acidic residues" evidence="8">
    <location>
        <begin position="732"/>
        <end position="750"/>
    </location>
</feature>
<dbReference type="GO" id="GO:0005886">
    <property type="term" value="C:plasma membrane"/>
    <property type="evidence" value="ECO:0007669"/>
    <property type="project" value="UniProtKB-SubCell"/>
</dbReference>
<comment type="similarity">
    <text evidence="2">Belongs to the patched family.</text>
</comment>
<evidence type="ECO:0000256" key="2">
    <source>
        <dbReference type="ARBA" id="ARBA00005585"/>
    </source>
</evidence>
<dbReference type="SUPFAM" id="SSF82866">
    <property type="entry name" value="Multidrug efflux transporter AcrB transmembrane domain"/>
    <property type="match status" value="2"/>
</dbReference>
<dbReference type="PROSITE" id="PS50156">
    <property type="entry name" value="SSD"/>
    <property type="match status" value="1"/>
</dbReference>
<keyword evidence="4 9" id="KW-0812">Transmembrane</keyword>
<comment type="subcellular location">
    <subcellularLocation>
        <location evidence="1">Cell membrane</location>
        <topology evidence="1">Multi-pass membrane protein</topology>
    </subcellularLocation>
</comment>
<feature type="region of interest" description="Disordered" evidence="8">
    <location>
        <begin position="563"/>
        <end position="663"/>
    </location>
</feature>
<reference evidence="11 12" key="1">
    <citation type="submission" date="2019-05" db="EMBL/GenBank/DDBJ databases">
        <title>Another draft genome of Portunus trituberculatus and its Hox gene families provides insights of decapod evolution.</title>
        <authorList>
            <person name="Jeong J.-H."/>
            <person name="Song I."/>
            <person name="Kim S."/>
            <person name="Choi T."/>
            <person name="Kim D."/>
            <person name="Ryu S."/>
            <person name="Kim W."/>
        </authorList>
    </citation>
    <scope>NUCLEOTIDE SEQUENCE [LARGE SCALE GENOMIC DNA]</scope>
    <source>
        <tissue evidence="11">Muscle</tissue>
    </source>
</reference>
<name>A0A5B7DXL1_PORTR</name>
<dbReference type="AlphaFoldDB" id="A0A5B7DXL1"/>
<feature type="transmembrane region" description="Helical" evidence="9">
    <location>
        <begin position="413"/>
        <end position="433"/>
    </location>
</feature>
<dbReference type="GO" id="GO:0030659">
    <property type="term" value="C:cytoplasmic vesicle membrane"/>
    <property type="evidence" value="ECO:0007669"/>
    <property type="project" value="TreeGrafter"/>
</dbReference>
<proteinExistence type="inferred from homology"/>
<feature type="compositionally biased region" description="Low complexity" evidence="8">
    <location>
        <begin position="626"/>
        <end position="640"/>
    </location>
</feature>
<sequence length="772" mass="86031">MDKSIHRSSGGNLERRGEQRVSLIMTGFRVCTLQGASREGGEKVECKRAMGKGIGIDDTFVMLAAWRRTKIQDSVPDRMAQTFADAAVSVTITSLTDMISFFIGAITPFPCVQIFCLYTASKRYVVGFEPTRRRLLDFTLTTLSTAHRLPICYVSCREVGYVSSVKEVQYVSSVKEVQYVRTAVLTTYLWHITFFGGCMALSGYMEKGQRHGFTCQKVKAKSEAASLLSVSLFIVSVVITGDVNYSDPETQRGLMELHQQFENMSYIVGGPIYTESWITHWFSFLDRNMEYLGLNVTTEEDFIDSLREIYLAGEANPYALDVTFNEDFTRIVASRFIIQTYQIKDANADKDMMEELRKVAFESKFNVTVFNPFFIFFDQYVLVRTTSIQAISLAAAVMMVVSLIFIPNPLCSLWVAFSIVSIEIGVVGYMTLWNVNLDSISMINLIMCIGFSVDFSAHISYAYLAAKVDTPEERVRECLYALGLPIVQGGLSTILGITALILAPSYIFITFFKTVFLVIFFGAMHGIFLLPVLLSLMGPGSCTRKKKEISPLSRNHAHPFYVHGNDLTPVDPRDPSGLKIPRPHSGLPALNGVVPDVSGSRVRPGTMVPPGASIKDDGHSLEKDLGLGTSGEESSESSLSKGVTSRRGGPDLVPGSGGRKSLPIMEVYSNNGYVSDDLEAEERRAQEMRAQERRLDRYGEWEDPRQSLPSHRPAHHGPSHPAGRRSSSSRPRSQDRSHPLDARERSERRGSSATRHGSRASQEPRGRYRDHR</sequence>
<feature type="transmembrane region" description="Helical" evidence="9">
    <location>
        <begin position="478"/>
        <end position="509"/>
    </location>
</feature>
<dbReference type="EMBL" id="VSRR010001474">
    <property type="protein sequence ID" value="MPC25514.1"/>
    <property type="molecule type" value="Genomic_DNA"/>
</dbReference>
<feature type="compositionally biased region" description="Basic and acidic residues" evidence="8">
    <location>
        <begin position="762"/>
        <end position="772"/>
    </location>
</feature>
<keyword evidence="3" id="KW-1003">Cell membrane</keyword>
<dbReference type="Proteomes" id="UP000324222">
    <property type="component" value="Unassembled WGS sequence"/>
</dbReference>
<evidence type="ECO:0000256" key="1">
    <source>
        <dbReference type="ARBA" id="ARBA00004651"/>
    </source>
</evidence>
<protein>
    <submittedName>
        <fullName evidence="11">Patched domain-containing protein 3</fullName>
    </submittedName>
</protein>
<evidence type="ECO:0000256" key="5">
    <source>
        <dbReference type="ARBA" id="ARBA00022989"/>
    </source>
</evidence>
<feature type="compositionally biased region" description="Basic and acidic residues" evidence="8">
    <location>
        <begin position="683"/>
        <end position="705"/>
    </location>
</feature>
<dbReference type="Gene3D" id="1.20.1640.10">
    <property type="entry name" value="Multidrug efflux transporter AcrB transmembrane domain"/>
    <property type="match status" value="1"/>
</dbReference>
<dbReference type="InterPro" id="IPR051697">
    <property type="entry name" value="Patched_domain-protein"/>
</dbReference>
<evidence type="ECO:0000256" key="3">
    <source>
        <dbReference type="ARBA" id="ARBA00022475"/>
    </source>
</evidence>
<feature type="compositionally biased region" description="Basic and acidic residues" evidence="8">
    <location>
        <begin position="614"/>
        <end position="625"/>
    </location>
</feature>
<feature type="transmembrane region" description="Helical" evidence="9">
    <location>
        <begin position="183"/>
        <end position="204"/>
    </location>
</feature>
<dbReference type="InterPro" id="IPR000731">
    <property type="entry name" value="SSD"/>
</dbReference>
<feature type="transmembrane region" description="Helical" evidence="9">
    <location>
        <begin position="224"/>
        <end position="245"/>
    </location>
</feature>
<accession>A0A5B7DXL1</accession>
<dbReference type="PANTHER" id="PTHR10796">
    <property type="entry name" value="PATCHED-RELATED"/>
    <property type="match status" value="1"/>
</dbReference>
<keyword evidence="5 9" id="KW-1133">Transmembrane helix</keyword>
<dbReference type="OrthoDB" id="6505774at2759"/>
<keyword evidence="6 9" id="KW-0472">Membrane</keyword>
<evidence type="ECO:0000256" key="7">
    <source>
        <dbReference type="ARBA" id="ARBA00023180"/>
    </source>
</evidence>
<feature type="transmembrane region" description="Helical" evidence="9">
    <location>
        <begin position="515"/>
        <end position="537"/>
    </location>
</feature>
<keyword evidence="7" id="KW-0325">Glycoprotein</keyword>
<feature type="transmembrane region" description="Helical" evidence="9">
    <location>
        <begin position="388"/>
        <end position="406"/>
    </location>
</feature>
<feature type="domain" description="SSD" evidence="10">
    <location>
        <begin position="54"/>
        <end position="120"/>
    </location>
</feature>
<evidence type="ECO:0000256" key="9">
    <source>
        <dbReference type="SAM" id="Phobius"/>
    </source>
</evidence>
<evidence type="ECO:0000259" key="10">
    <source>
        <dbReference type="PROSITE" id="PS50156"/>
    </source>
</evidence>
<keyword evidence="12" id="KW-1185">Reference proteome</keyword>